<dbReference type="GO" id="GO:0016757">
    <property type="term" value="F:glycosyltransferase activity"/>
    <property type="evidence" value="ECO:0007669"/>
    <property type="project" value="UniProtKB-KW"/>
</dbReference>
<keyword evidence="5" id="KW-1185">Reference proteome</keyword>
<dbReference type="PANTHER" id="PTHR12526:SF510">
    <property type="entry name" value="D-INOSITOL 3-PHOSPHATE GLYCOSYLTRANSFERASE"/>
    <property type="match status" value="1"/>
</dbReference>
<name>A0A9X0XC76_9BURK</name>
<dbReference type="RefSeq" id="WP_201824090.1">
    <property type="nucleotide sequence ID" value="NZ_JAERRA010000001.1"/>
</dbReference>
<accession>A0A9X0XC76</accession>
<dbReference type="Pfam" id="PF00534">
    <property type="entry name" value="Glycos_transf_1"/>
    <property type="match status" value="1"/>
</dbReference>
<organism evidence="4 5">
    <name type="scientific">Aquariibacter lacus</name>
    <dbReference type="NCBI Taxonomy" id="2801332"/>
    <lineage>
        <taxon>Bacteria</taxon>
        <taxon>Pseudomonadati</taxon>
        <taxon>Pseudomonadota</taxon>
        <taxon>Betaproteobacteria</taxon>
        <taxon>Burkholderiales</taxon>
        <taxon>Sphaerotilaceae</taxon>
        <taxon>Aquariibacter</taxon>
    </lineage>
</organism>
<gene>
    <name evidence="4" type="ORF">JI742_03730</name>
</gene>
<dbReference type="Proteomes" id="UP000643207">
    <property type="component" value="Unassembled WGS sequence"/>
</dbReference>
<evidence type="ECO:0000313" key="4">
    <source>
        <dbReference type="EMBL" id="MBL0718994.1"/>
    </source>
</evidence>
<evidence type="ECO:0000256" key="1">
    <source>
        <dbReference type="ARBA" id="ARBA00022676"/>
    </source>
</evidence>
<sequence length="400" mass="44242">MGHLLIVQHGDYGAAFHRMEQGLPETYRDQKASVDVMREIAGSERVTTLAICDRQHEEELLPNLWSIGIMRDRAYSVRHVWGLLNRLAPSKIILRTPHRYAMLWARWSGLPTLPIFANTFTSTTLRHRQENFLTRWLVSGANMPCVANHSLNASVSLQEHLGLAPERIVPWDRSILHADSHPKPAAPDDRPFRVFYAGPISEAKGVGDLLEAAALLAREARPLHVDFAGAGDLSSWRRRAADLGVGNWTRFLGSLANAEVRQRMREADAVVVPSRHTYAEGLPNTLCEALASRTPVVVSDHPSFASRLRHNKDCLIFCAAAPQSLAAELANLRNKADLQIALSHNAPEALRRLPFGINWFTLIRTFVKDPHDATGWVARNSLAALQASQAAAAGMPEAGC</sequence>
<reference evidence="4 5" key="1">
    <citation type="submission" date="2021-01" db="EMBL/GenBank/DDBJ databases">
        <title>Piscinibacter sp. Jin2 Genome sequencing and assembly.</title>
        <authorList>
            <person name="Kim I."/>
        </authorList>
    </citation>
    <scope>NUCLEOTIDE SEQUENCE [LARGE SCALE GENOMIC DNA]</scope>
    <source>
        <strain evidence="4 5">Jin2</strain>
    </source>
</reference>
<keyword evidence="1" id="KW-0328">Glycosyltransferase</keyword>
<dbReference type="AlphaFoldDB" id="A0A9X0XC76"/>
<dbReference type="Gene3D" id="3.40.50.2000">
    <property type="entry name" value="Glycogen Phosphorylase B"/>
    <property type="match status" value="2"/>
</dbReference>
<dbReference type="PANTHER" id="PTHR12526">
    <property type="entry name" value="GLYCOSYLTRANSFERASE"/>
    <property type="match status" value="1"/>
</dbReference>
<dbReference type="InterPro" id="IPR001296">
    <property type="entry name" value="Glyco_trans_1"/>
</dbReference>
<dbReference type="SUPFAM" id="SSF53756">
    <property type="entry name" value="UDP-Glycosyltransferase/glycogen phosphorylase"/>
    <property type="match status" value="1"/>
</dbReference>
<comment type="caution">
    <text evidence="4">The sequence shown here is derived from an EMBL/GenBank/DDBJ whole genome shotgun (WGS) entry which is preliminary data.</text>
</comment>
<dbReference type="EMBL" id="JAERRA010000001">
    <property type="protein sequence ID" value="MBL0718994.1"/>
    <property type="molecule type" value="Genomic_DNA"/>
</dbReference>
<evidence type="ECO:0000313" key="5">
    <source>
        <dbReference type="Proteomes" id="UP000643207"/>
    </source>
</evidence>
<proteinExistence type="predicted"/>
<evidence type="ECO:0000256" key="2">
    <source>
        <dbReference type="ARBA" id="ARBA00022679"/>
    </source>
</evidence>
<evidence type="ECO:0000259" key="3">
    <source>
        <dbReference type="Pfam" id="PF00534"/>
    </source>
</evidence>
<keyword evidence="2" id="KW-0808">Transferase</keyword>
<feature type="domain" description="Glycosyl transferase family 1" evidence="3">
    <location>
        <begin position="183"/>
        <end position="347"/>
    </location>
</feature>
<protein>
    <submittedName>
        <fullName evidence="4">Glycosyltransferase</fullName>
    </submittedName>
</protein>
<dbReference type="CDD" id="cd03801">
    <property type="entry name" value="GT4_PimA-like"/>
    <property type="match status" value="1"/>
</dbReference>